<reference evidence="6 7" key="1">
    <citation type="submission" date="2021-03" db="EMBL/GenBank/DDBJ databases">
        <title>Genomic Encyclopedia of Type Strains, Phase IV (KMG-IV): sequencing the most valuable type-strain genomes for metagenomic binning, comparative biology and taxonomic classification.</title>
        <authorList>
            <person name="Goeker M."/>
        </authorList>
    </citation>
    <scope>NUCLEOTIDE SEQUENCE [LARGE SCALE GENOMIC DNA]</scope>
    <source>
        <strain evidence="6 7">DSM 21600</strain>
    </source>
</reference>
<name>A0ABS4E4P7_9HYPH</name>
<feature type="active site" description="Proton acceptor" evidence="4">
    <location>
        <position position="259"/>
    </location>
</feature>
<dbReference type="EMBL" id="JAGGJU010000013">
    <property type="protein sequence ID" value="MBP1852874.1"/>
    <property type="molecule type" value="Genomic_DNA"/>
</dbReference>
<feature type="active site" description="Nucleophile" evidence="4">
    <location>
        <position position="115"/>
    </location>
</feature>
<dbReference type="InterPro" id="IPR002641">
    <property type="entry name" value="PNPLA_dom"/>
</dbReference>
<dbReference type="PANTHER" id="PTHR14226:SF74">
    <property type="entry name" value="BLR4684 PROTEIN"/>
    <property type="match status" value="1"/>
</dbReference>
<feature type="short sequence motif" description="DGA/G" evidence="4">
    <location>
        <begin position="259"/>
        <end position="261"/>
    </location>
</feature>
<dbReference type="Gene3D" id="3.40.1090.10">
    <property type="entry name" value="Cytosolic phospholipase A2 catalytic domain"/>
    <property type="match status" value="1"/>
</dbReference>
<dbReference type="Proteomes" id="UP000759443">
    <property type="component" value="Unassembled WGS sequence"/>
</dbReference>
<evidence type="ECO:0000256" key="3">
    <source>
        <dbReference type="ARBA" id="ARBA00023098"/>
    </source>
</evidence>
<feature type="short sequence motif" description="GXSXG" evidence="4">
    <location>
        <begin position="113"/>
        <end position="117"/>
    </location>
</feature>
<sequence length="389" mass="42269">MLGIFHPFSIFRWVLAVSVVGFGLSTCAMAPRIAYTEQQARSAQLSGFDRIRVYADADPEKFKPASEWKPQALQRELNILCISGGGAGGAFTAGILNAWTARGDRPNFDVVTGVSTGALIAPFAFLGPQYDHSLEVLYTGGGAEQLVDVNWRAGAIFGSSLLTGHALRSLVDSYVTTDLLEAVAAEHRKGRRLFVMTTNLDSQRAVIWNMGAIAASERPDAATLFKNVLLASASIPGIFPAVMIKATSKGGTIEEMHSDGGTSDQFFSLPDKAMLASGSLPSGVKKLHFYIIVNNALIPEFAVVKNGILPVTTRAYAILVKSQTKEALLALYNYSIRSGFDFNVASIDEQVPYSPLNPFDTVYMSKIFDLGMRRTEDEELWHDRPDFSP</sequence>
<dbReference type="RefSeq" id="WP_209948075.1">
    <property type="nucleotide sequence ID" value="NZ_JAGGJU010000013.1"/>
</dbReference>
<dbReference type="PANTHER" id="PTHR14226">
    <property type="entry name" value="NEUROPATHY TARGET ESTERASE/SWISS CHEESE D.MELANOGASTER"/>
    <property type="match status" value="1"/>
</dbReference>
<evidence type="ECO:0000256" key="2">
    <source>
        <dbReference type="ARBA" id="ARBA00022963"/>
    </source>
</evidence>
<dbReference type="Pfam" id="PF01734">
    <property type="entry name" value="Patatin"/>
    <property type="match status" value="1"/>
</dbReference>
<gene>
    <name evidence="6" type="ORF">J2Z17_004333</name>
</gene>
<evidence type="ECO:0000313" key="6">
    <source>
        <dbReference type="EMBL" id="MBP1852874.1"/>
    </source>
</evidence>
<proteinExistence type="predicted"/>
<keyword evidence="1 4" id="KW-0378">Hydrolase</keyword>
<evidence type="ECO:0000259" key="5">
    <source>
        <dbReference type="PROSITE" id="PS51635"/>
    </source>
</evidence>
<keyword evidence="7" id="KW-1185">Reference proteome</keyword>
<feature type="domain" description="PNPLA" evidence="5">
    <location>
        <begin position="80"/>
        <end position="272"/>
    </location>
</feature>
<evidence type="ECO:0000313" key="7">
    <source>
        <dbReference type="Proteomes" id="UP000759443"/>
    </source>
</evidence>
<dbReference type="SUPFAM" id="SSF52151">
    <property type="entry name" value="FabD/lysophospholipase-like"/>
    <property type="match status" value="1"/>
</dbReference>
<comment type="caution">
    <text evidence="6">The sequence shown here is derived from an EMBL/GenBank/DDBJ whole genome shotgun (WGS) entry which is preliminary data.</text>
</comment>
<organism evidence="6 7">
    <name type="scientific">Rhizobium halophytocola</name>
    <dbReference type="NCBI Taxonomy" id="735519"/>
    <lineage>
        <taxon>Bacteria</taxon>
        <taxon>Pseudomonadati</taxon>
        <taxon>Pseudomonadota</taxon>
        <taxon>Alphaproteobacteria</taxon>
        <taxon>Hyphomicrobiales</taxon>
        <taxon>Rhizobiaceae</taxon>
        <taxon>Rhizobium/Agrobacterium group</taxon>
        <taxon>Rhizobium</taxon>
    </lineage>
</organism>
<feature type="short sequence motif" description="GXGXXG" evidence="4">
    <location>
        <begin position="84"/>
        <end position="89"/>
    </location>
</feature>
<evidence type="ECO:0000256" key="1">
    <source>
        <dbReference type="ARBA" id="ARBA00022801"/>
    </source>
</evidence>
<dbReference type="InterPro" id="IPR016035">
    <property type="entry name" value="Acyl_Trfase/lysoPLipase"/>
</dbReference>
<keyword evidence="2 4" id="KW-0442">Lipid degradation</keyword>
<evidence type="ECO:0000256" key="4">
    <source>
        <dbReference type="PROSITE-ProRule" id="PRU01161"/>
    </source>
</evidence>
<keyword evidence="3 4" id="KW-0443">Lipid metabolism</keyword>
<protein>
    <recommendedName>
        <fullName evidence="5">PNPLA domain-containing protein</fullName>
    </recommendedName>
</protein>
<accession>A0ABS4E4P7</accession>
<dbReference type="PROSITE" id="PS51635">
    <property type="entry name" value="PNPLA"/>
    <property type="match status" value="1"/>
</dbReference>
<dbReference type="InterPro" id="IPR050301">
    <property type="entry name" value="NTE"/>
</dbReference>